<dbReference type="AlphaFoldDB" id="A0A6A3A893"/>
<keyword evidence="2" id="KW-1185">Reference proteome</keyword>
<sequence length="83" mass="9726">MLLQRTVYFPTRFTHMAEPFGNHGYWLVRYVLLQADQLIRQLLFFPDRFHVQIIDQSQLSSRNPAEASPGQALNDLTTLELHL</sequence>
<proteinExistence type="predicted"/>
<evidence type="ECO:0000313" key="1">
    <source>
        <dbReference type="EMBL" id="KAE8699365.1"/>
    </source>
</evidence>
<protein>
    <submittedName>
        <fullName evidence="1">Uncharacterized protein</fullName>
    </submittedName>
</protein>
<evidence type="ECO:0000313" key="2">
    <source>
        <dbReference type="Proteomes" id="UP000436088"/>
    </source>
</evidence>
<gene>
    <name evidence="1" type="ORF">F3Y22_tig00110580pilonHSYRG00186</name>
</gene>
<organism evidence="1 2">
    <name type="scientific">Hibiscus syriacus</name>
    <name type="common">Rose of Sharon</name>
    <dbReference type="NCBI Taxonomy" id="106335"/>
    <lineage>
        <taxon>Eukaryota</taxon>
        <taxon>Viridiplantae</taxon>
        <taxon>Streptophyta</taxon>
        <taxon>Embryophyta</taxon>
        <taxon>Tracheophyta</taxon>
        <taxon>Spermatophyta</taxon>
        <taxon>Magnoliopsida</taxon>
        <taxon>eudicotyledons</taxon>
        <taxon>Gunneridae</taxon>
        <taxon>Pentapetalae</taxon>
        <taxon>rosids</taxon>
        <taxon>malvids</taxon>
        <taxon>Malvales</taxon>
        <taxon>Malvaceae</taxon>
        <taxon>Malvoideae</taxon>
        <taxon>Hibiscus</taxon>
    </lineage>
</organism>
<reference evidence="1" key="1">
    <citation type="submission" date="2019-09" db="EMBL/GenBank/DDBJ databases">
        <title>Draft genome information of white flower Hibiscus syriacus.</title>
        <authorList>
            <person name="Kim Y.-M."/>
        </authorList>
    </citation>
    <scope>NUCLEOTIDE SEQUENCE [LARGE SCALE GENOMIC DNA]</scope>
    <source>
        <strain evidence="1">YM2019G1</strain>
    </source>
</reference>
<accession>A0A6A3A893</accession>
<dbReference type="EMBL" id="VEPZ02001040">
    <property type="protein sequence ID" value="KAE8699365.1"/>
    <property type="molecule type" value="Genomic_DNA"/>
</dbReference>
<dbReference type="Proteomes" id="UP000436088">
    <property type="component" value="Unassembled WGS sequence"/>
</dbReference>
<name>A0A6A3A893_HIBSY</name>
<comment type="caution">
    <text evidence="1">The sequence shown here is derived from an EMBL/GenBank/DDBJ whole genome shotgun (WGS) entry which is preliminary data.</text>
</comment>